<feature type="region of interest" description="Disordered" evidence="2">
    <location>
        <begin position="1"/>
        <end position="20"/>
    </location>
</feature>
<dbReference type="EMBL" id="JACMSC010000011">
    <property type="protein sequence ID" value="KAG6500998.1"/>
    <property type="molecule type" value="Genomic_DNA"/>
</dbReference>
<evidence type="ECO:0000256" key="3">
    <source>
        <dbReference type="SAM" id="Phobius"/>
    </source>
</evidence>
<organism evidence="4 5">
    <name type="scientific">Zingiber officinale</name>
    <name type="common">Ginger</name>
    <name type="synonym">Amomum zingiber</name>
    <dbReference type="NCBI Taxonomy" id="94328"/>
    <lineage>
        <taxon>Eukaryota</taxon>
        <taxon>Viridiplantae</taxon>
        <taxon>Streptophyta</taxon>
        <taxon>Embryophyta</taxon>
        <taxon>Tracheophyta</taxon>
        <taxon>Spermatophyta</taxon>
        <taxon>Magnoliopsida</taxon>
        <taxon>Liliopsida</taxon>
        <taxon>Zingiberales</taxon>
        <taxon>Zingiberaceae</taxon>
        <taxon>Zingiber</taxon>
    </lineage>
</organism>
<evidence type="ECO:0000256" key="1">
    <source>
        <dbReference type="SAM" id="Coils"/>
    </source>
</evidence>
<feature type="transmembrane region" description="Helical" evidence="3">
    <location>
        <begin position="188"/>
        <end position="208"/>
    </location>
</feature>
<reference evidence="4 5" key="1">
    <citation type="submission" date="2020-08" db="EMBL/GenBank/DDBJ databases">
        <title>Plant Genome Project.</title>
        <authorList>
            <person name="Zhang R.-G."/>
        </authorList>
    </citation>
    <scope>NUCLEOTIDE SEQUENCE [LARGE SCALE GENOMIC DNA]</scope>
    <source>
        <tissue evidence="4">Rhizome</tissue>
    </source>
</reference>
<keyword evidence="3" id="KW-1133">Transmembrane helix</keyword>
<name>A0A8J5GGB8_ZINOF</name>
<accession>A0A8J5GGB8</accession>
<evidence type="ECO:0000313" key="5">
    <source>
        <dbReference type="Proteomes" id="UP000734854"/>
    </source>
</evidence>
<feature type="coiled-coil region" evidence="1">
    <location>
        <begin position="109"/>
        <end position="136"/>
    </location>
</feature>
<keyword evidence="1" id="KW-0175">Coiled coil</keyword>
<sequence length="212" mass="24025">MDVVERSIPHHHSPSDEKWLWDSSGRQLDVDGEMLLGFDLSKRSASDLLQNCDLPPPVKMIFPLEDHGGGGGDHSHRASAEERKNNVEVADQSDAQLGPAESMRLLRALRLSQTRAREAERKVEEESRRRQELSKLMLEEALRLSSYRRWVMLLEAEISVLRKQGLAPRPREDKEEEEEEEEVVAAAAAWWLTLALCIGIAGVGFVMGRYML</sequence>
<proteinExistence type="predicted"/>
<dbReference type="OrthoDB" id="1673621at2759"/>
<gene>
    <name evidence="4" type="ORF">ZIOFF_040862</name>
</gene>
<dbReference type="PANTHER" id="PTHR33868:SF10">
    <property type="entry name" value="OS08G0483100 PROTEIN"/>
    <property type="match status" value="1"/>
</dbReference>
<dbReference type="PANTHER" id="PTHR33868">
    <property type="entry name" value="EXPRESSED PROTEIN"/>
    <property type="match status" value="1"/>
</dbReference>
<keyword evidence="3" id="KW-0472">Membrane</keyword>
<dbReference type="AlphaFoldDB" id="A0A8J5GGB8"/>
<keyword evidence="5" id="KW-1185">Reference proteome</keyword>
<evidence type="ECO:0000256" key="2">
    <source>
        <dbReference type="SAM" id="MobiDB-lite"/>
    </source>
</evidence>
<dbReference type="Proteomes" id="UP000734854">
    <property type="component" value="Unassembled WGS sequence"/>
</dbReference>
<protein>
    <submittedName>
        <fullName evidence="4">Uncharacterized protein</fullName>
    </submittedName>
</protein>
<feature type="region of interest" description="Disordered" evidence="2">
    <location>
        <begin position="65"/>
        <end position="96"/>
    </location>
</feature>
<feature type="compositionally biased region" description="Basic and acidic residues" evidence="2">
    <location>
        <begin position="65"/>
        <end position="86"/>
    </location>
</feature>
<keyword evidence="3" id="KW-0812">Transmembrane</keyword>
<comment type="caution">
    <text evidence="4">The sequence shown here is derived from an EMBL/GenBank/DDBJ whole genome shotgun (WGS) entry which is preliminary data.</text>
</comment>
<evidence type="ECO:0000313" key="4">
    <source>
        <dbReference type="EMBL" id="KAG6500998.1"/>
    </source>
</evidence>